<evidence type="ECO:0000313" key="2">
    <source>
        <dbReference type="EMBL" id="GFO46339.1"/>
    </source>
</evidence>
<evidence type="ECO:0000313" key="3">
    <source>
        <dbReference type="Proteomes" id="UP000735302"/>
    </source>
</evidence>
<sequence length="160" mass="17713">MIGRDFCSTRGTQLCPTDCLRHCRNQTIESFKVRLKSRPLFSLTLTGKELFACETAVSSFWSILNILGGPREKERALTLLARVKVVPDQPSERAMELECHGRVKKRSKIVFGTGDSLHAITITSNMGFVRAAQGQGVVFPAFLHPARALTEEKEAHATAL</sequence>
<proteinExistence type="predicted"/>
<feature type="domain" description="DUF1308" evidence="1">
    <location>
        <begin position="38"/>
        <end position="158"/>
    </location>
</feature>
<gene>
    <name evidence="2" type="ORF">PoB_007284400</name>
</gene>
<accession>A0AAV4DQ78</accession>
<dbReference type="PANTHER" id="PTHR13379:SF0">
    <property type="entry name" value="UPF0415 PROTEIN C7ORF25"/>
    <property type="match status" value="1"/>
</dbReference>
<dbReference type="EMBL" id="BLXT01008183">
    <property type="protein sequence ID" value="GFO46339.1"/>
    <property type="molecule type" value="Genomic_DNA"/>
</dbReference>
<organism evidence="2 3">
    <name type="scientific">Plakobranchus ocellatus</name>
    <dbReference type="NCBI Taxonomy" id="259542"/>
    <lineage>
        <taxon>Eukaryota</taxon>
        <taxon>Metazoa</taxon>
        <taxon>Spiralia</taxon>
        <taxon>Lophotrochozoa</taxon>
        <taxon>Mollusca</taxon>
        <taxon>Gastropoda</taxon>
        <taxon>Heterobranchia</taxon>
        <taxon>Euthyneura</taxon>
        <taxon>Panpulmonata</taxon>
        <taxon>Sacoglossa</taxon>
        <taxon>Placobranchoidea</taxon>
        <taxon>Plakobranchidae</taxon>
        <taxon>Plakobranchus</taxon>
    </lineage>
</organism>
<comment type="caution">
    <text evidence="2">The sequence shown here is derived from an EMBL/GenBank/DDBJ whole genome shotgun (WGS) entry which is preliminary data.</text>
</comment>
<dbReference type="InterPro" id="IPR010733">
    <property type="entry name" value="DUF1308"/>
</dbReference>
<dbReference type="AlphaFoldDB" id="A0AAV4DQ78"/>
<protein>
    <submittedName>
        <fullName evidence="2">Upf0415 protein c7orf25 homolog</fullName>
    </submittedName>
</protein>
<dbReference type="Proteomes" id="UP000735302">
    <property type="component" value="Unassembled WGS sequence"/>
</dbReference>
<dbReference type="PANTHER" id="PTHR13379">
    <property type="entry name" value="UNCHARACTERIZED DUF1308"/>
    <property type="match status" value="1"/>
</dbReference>
<evidence type="ECO:0000259" key="1">
    <source>
        <dbReference type="Pfam" id="PF07000"/>
    </source>
</evidence>
<reference evidence="2 3" key="1">
    <citation type="journal article" date="2021" name="Elife">
        <title>Chloroplast acquisition without the gene transfer in kleptoplastic sea slugs, Plakobranchus ocellatus.</title>
        <authorList>
            <person name="Maeda T."/>
            <person name="Takahashi S."/>
            <person name="Yoshida T."/>
            <person name="Shimamura S."/>
            <person name="Takaki Y."/>
            <person name="Nagai Y."/>
            <person name="Toyoda A."/>
            <person name="Suzuki Y."/>
            <person name="Arimoto A."/>
            <person name="Ishii H."/>
            <person name="Satoh N."/>
            <person name="Nishiyama T."/>
            <person name="Hasebe M."/>
            <person name="Maruyama T."/>
            <person name="Minagawa J."/>
            <person name="Obokata J."/>
            <person name="Shigenobu S."/>
        </authorList>
    </citation>
    <scope>NUCLEOTIDE SEQUENCE [LARGE SCALE GENOMIC DNA]</scope>
</reference>
<dbReference type="Pfam" id="PF07000">
    <property type="entry name" value="DUF1308"/>
    <property type="match status" value="1"/>
</dbReference>
<name>A0AAV4DQ78_9GAST</name>
<keyword evidence="3" id="KW-1185">Reference proteome</keyword>